<comment type="caution">
    <text evidence="1">The sequence shown here is derived from an EMBL/GenBank/DDBJ whole genome shotgun (WGS) entry which is preliminary data.</text>
</comment>
<gene>
    <name evidence="1" type="ORF">H8E19_17935</name>
</gene>
<proteinExistence type="predicted"/>
<dbReference type="EMBL" id="JACNJD010000368">
    <property type="protein sequence ID" value="MBC8179287.1"/>
    <property type="molecule type" value="Genomic_DNA"/>
</dbReference>
<name>A0A8J6T627_9DELT</name>
<organism evidence="1 2">
    <name type="scientific">Candidatus Desulfacyla euxinica</name>
    <dbReference type="NCBI Taxonomy" id="2841693"/>
    <lineage>
        <taxon>Bacteria</taxon>
        <taxon>Deltaproteobacteria</taxon>
        <taxon>Candidatus Desulfacyla</taxon>
    </lineage>
</organism>
<evidence type="ECO:0000313" key="2">
    <source>
        <dbReference type="Proteomes" id="UP000650524"/>
    </source>
</evidence>
<dbReference type="Proteomes" id="UP000650524">
    <property type="component" value="Unassembled WGS sequence"/>
</dbReference>
<sequence>MEEKGFTTIVLTPTPEFHYMVGIPRSVGIGYPYGRLLGDAGDSEGQRNVLMATLEALGKTDTPGSVEYLSFVWPEEPKDAKWHPPEISPIVKVRLEEIRQARKEQK</sequence>
<reference evidence="1 2" key="1">
    <citation type="submission" date="2020-08" db="EMBL/GenBank/DDBJ databases">
        <title>Bridging the membrane lipid divide: bacteria of the FCB group superphylum have the potential to synthesize archaeal ether lipids.</title>
        <authorList>
            <person name="Villanueva L."/>
            <person name="Von Meijenfeldt F.A.B."/>
            <person name="Westbye A.B."/>
            <person name="Yadav S."/>
            <person name="Hopmans E.C."/>
            <person name="Dutilh B.E."/>
            <person name="Sinninghe Damste J.S."/>
        </authorList>
    </citation>
    <scope>NUCLEOTIDE SEQUENCE [LARGE SCALE GENOMIC DNA]</scope>
    <source>
        <strain evidence="1">NIOZ-UU27</strain>
    </source>
</reference>
<evidence type="ECO:0000313" key="1">
    <source>
        <dbReference type="EMBL" id="MBC8179287.1"/>
    </source>
</evidence>
<accession>A0A8J6T627</accession>
<protein>
    <submittedName>
        <fullName evidence="1">Uncharacterized protein</fullName>
    </submittedName>
</protein>
<dbReference type="AlphaFoldDB" id="A0A8J6T627"/>